<reference evidence="3" key="2">
    <citation type="submission" date="2018-06" db="EMBL/GenBank/DDBJ databases">
        <authorList>
            <consortium name="Pathogen Informatics"/>
            <person name="Doyle S."/>
        </authorList>
    </citation>
    <scope>NUCLEOTIDE SEQUENCE [LARGE SCALE GENOMIC DNA]</scope>
    <source>
        <strain evidence="3">NCTC11421</strain>
    </source>
</reference>
<evidence type="ECO:0000313" key="2">
    <source>
        <dbReference type="EMBL" id="SCW16778.1"/>
    </source>
</evidence>
<organism evidence="3">
    <name type="scientific">Neisseria gonorrhoeae</name>
    <dbReference type="NCBI Taxonomy" id="485"/>
    <lineage>
        <taxon>Bacteria</taxon>
        <taxon>Pseudomonadati</taxon>
        <taxon>Pseudomonadota</taxon>
        <taxon>Betaproteobacteria</taxon>
        <taxon>Neisseriales</taxon>
        <taxon>Neisseriaceae</taxon>
        <taxon>Neisseria</taxon>
    </lineage>
</organism>
<feature type="coiled-coil region" evidence="1">
    <location>
        <begin position="33"/>
        <end position="114"/>
    </location>
</feature>
<dbReference type="EMBL" id="UGRI01000001">
    <property type="protein sequence ID" value="SUA25198.1"/>
    <property type="molecule type" value="Genomic_DNA"/>
</dbReference>
<dbReference type="Proteomes" id="UP000182484">
    <property type="component" value="Unassembled WGS sequence"/>
</dbReference>
<evidence type="ECO:0000313" key="3">
    <source>
        <dbReference type="EMBL" id="SUA25198.1"/>
    </source>
</evidence>
<keyword evidence="1" id="KW-0175">Coiled coil</keyword>
<name>A0A378W2K2_NEIGO</name>
<sequence>MPSEPPDGIQTGKVMKQNIEKLESSVYTLVQKFETLVSENRRLKETVAELERAHERQKLEHETAVDELSEALLVQVGKLKEDLQNKIDSLTEENARYRALLEQSREKISALAARLPQRQETQQ</sequence>
<dbReference type="AlphaFoldDB" id="A0A378W2K2"/>
<dbReference type="EMBL" id="FMTB01000067">
    <property type="protein sequence ID" value="SCW16778.1"/>
    <property type="molecule type" value="Genomic_DNA"/>
</dbReference>
<reference evidence="2 4" key="1">
    <citation type="submission" date="2016-09" db="EMBL/GenBank/DDBJ databases">
        <authorList>
            <person name="Kumanski S."/>
            <person name="Beatrice B."/>
        </authorList>
    </citation>
    <scope>NUCLEOTIDE SEQUENCE [LARGE SCALE GENOMIC DNA]</scope>
    <source>
        <strain evidence="2">Mankind</strain>
    </source>
</reference>
<proteinExistence type="predicted"/>
<evidence type="ECO:0000256" key="1">
    <source>
        <dbReference type="SAM" id="Coils"/>
    </source>
</evidence>
<evidence type="ECO:0000313" key="4">
    <source>
        <dbReference type="Proteomes" id="UP000182484"/>
    </source>
</evidence>
<accession>A0A378W2K2</accession>
<gene>
    <name evidence="2" type="ORF">ESCNG_70039</name>
    <name evidence="3" type="ORF">NCTC11421_03209</name>
</gene>
<protein>
    <submittedName>
        <fullName evidence="3">Uncharacterized protein</fullName>
    </submittedName>
</protein>